<proteinExistence type="predicted"/>
<dbReference type="AlphaFoldDB" id="A0A2U8QYR3"/>
<evidence type="ECO:0008006" key="4">
    <source>
        <dbReference type="Google" id="ProtNLM"/>
    </source>
</evidence>
<name>A0A2U8QYR3_9FLAO</name>
<dbReference type="RefSeq" id="WP_109570293.1">
    <property type="nucleotide sequence ID" value="NZ_CP029463.1"/>
</dbReference>
<dbReference type="PROSITE" id="PS51257">
    <property type="entry name" value="PROKAR_LIPOPROTEIN"/>
    <property type="match status" value="1"/>
</dbReference>
<evidence type="ECO:0000313" key="2">
    <source>
        <dbReference type="EMBL" id="AWM14955.1"/>
    </source>
</evidence>
<organism evidence="2 3">
    <name type="scientific">Flavobacterium sediminis</name>
    <dbReference type="NCBI Taxonomy" id="2201181"/>
    <lineage>
        <taxon>Bacteria</taxon>
        <taxon>Pseudomonadati</taxon>
        <taxon>Bacteroidota</taxon>
        <taxon>Flavobacteriia</taxon>
        <taxon>Flavobacteriales</taxon>
        <taxon>Flavobacteriaceae</taxon>
        <taxon>Flavobacterium</taxon>
    </lineage>
</organism>
<dbReference type="EMBL" id="CP029463">
    <property type="protein sequence ID" value="AWM14955.1"/>
    <property type="molecule type" value="Genomic_DNA"/>
</dbReference>
<keyword evidence="1" id="KW-0732">Signal</keyword>
<dbReference type="OrthoDB" id="1435518at2"/>
<feature type="signal peptide" evidence="1">
    <location>
        <begin position="1"/>
        <end position="20"/>
    </location>
</feature>
<reference evidence="2 3" key="1">
    <citation type="submission" date="2018-05" db="EMBL/GenBank/DDBJ databases">
        <title>Flavobacterium sp. MEBiC07310.</title>
        <authorList>
            <person name="Baek K."/>
        </authorList>
    </citation>
    <scope>NUCLEOTIDE SEQUENCE [LARGE SCALE GENOMIC DNA]</scope>
    <source>
        <strain evidence="2 3">MEBiC07310</strain>
    </source>
</reference>
<evidence type="ECO:0000256" key="1">
    <source>
        <dbReference type="SAM" id="SignalP"/>
    </source>
</evidence>
<evidence type="ECO:0000313" key="3">
    <source>
        <dbReference type="Proteomes" id="UP000245429"/>
    </source>
</evidence>
<accession>A0A2U8QYR3</accession>
<dbReference type="KEGG" id="fse:DI487_14580"/>
<keyword evidence="3" id="KW-1185">Reference proteome</keyword>
<protein>
    <recommendedName>
        <fullName evidence="4">DUF4382 domain-containing protein</fullName>
    </recommendedName>
</protein>
<gene>
    <name evidence="2" type="ORF">DI487_14580</name>
</gene>
<sequence length="264" mass="28573">MRLKSYLFIALAVSSIYSCSNDNDDNPENSFSITFPLNDGNYWNYDIVTDGATSRDSVFISHDTVINSITYKKVETEVIPTGFYSSSLKDNALRNNNQKLLLTGDLSFLAGQSLPVGVDLSVTDFTILDNNASSGTQLSSKSGSISQTINSVPVTMNYTLKTVAGTDYESITINNVTYQNVKTTNVILTASAYTTIIPGYDQDILSPSDQNVMVSEILFADGIGAIAITTDISFTLDASIASGLGISQSQSQHQEETLDTYHIN</sequence>
<dbReference type="Proteomes" id="UP000245429">
    <property type="component" value="Chromosome"/>
</dbReference>
<feature type="chain" id="PRO_5016122637" description="DUF4382 domain-containing protein" evidence="1">
    <location>
        <begin position="21"/>
        <end position="264"/>
    </location>
</feature>